<reference evidence="1 2" key="1">
    <citation type="submission" date="2014-04" db="EMBL/GenBank/DDBJ databases">
        <authorList>
            <consortium name="DOE Joint Genome Institute"/>
            <person name="Kuo A."/>
            <person name="Kohler A."/>
            <person name="Nagy L.G."/>
            <person name="Floudas D."/>
            <person name="Copeland A."/>
            <person name="Barry K.W."/>
            <person name="Cichocki N."/>
            <person name="Veneault-Fourrey C."/>
            <person name="LaButti K."/>
            <person name="Lindquist E.A."/>
            <person name="Lipzen A."/>
            <person name="Lundell T."/>
            <person name="Morin E."/>
            <person name="Murat C."/>
            <person name="Sun H."/>
            <person name="Tunlid A."/>
            <person name="Henrissat B."/>
            <person name="Grigoriev I.V."/>
            <person name="Hibbett D.S."/>
            <person name="Martin F."/>
            <person name="Nordberg H.P."/>
            <person name="Cantor M.N."/>
            <person name="Hua S.X."/>
        </authorList>
    </citation>
    <scope>NUCLEOTIDE SEQUENCE [LARGE SCALE GENOMIC DNA]</scope>
    <source>
        <strain evidence="1 2">Foug A</strain>
    </source>
</reference>
<dbReference type="AlphaFoldDB" id="A0A0C2YQL8"/>
<proteinExistence type="predicted"/>
<dbReference type="InParanoid" id="A0A0C2YQL8"/>
<dbReference type="OrthoDB" id="2900663at2759"/>
<gene>
    <name evidence="1" type="ORF">SCLCIDRAFT_142078</name>
</gene>
<keyword evidence="2" id="KW-1185">Reference proteome</keyword>
<dbReference type="Proteomes" id="UP000053989">
    <property type="component" value="Unassembled WGS sequence"/>
</dbReference>
<evidence type="ECO:0000313" key="2">
    <source>
        <dbReference type="Proteomes" id="UP000053989"/>
    </source>
</evidence>
<protein>
    <submittedName>
        <fullName evidence="1">Uncharacterized protein</fullName>
    </submittedName>
</protein>
<feature type="non-terminal residue" evidence="1">
    <location>
        <position position="1"/>
    </location>
</feature>
<evidence type="ECO:0000313" key="1">
    <source>
        <dbReference type="EMBL" id="KIM52023.1"/>
    </source>
</evidence>
<organism evidence="1 2">
    <name type="scientific">Scleroderma citrinum Foug A</name>
    <dbReference type="NCBI Taxonomy" id="1036808"/>
    <lineage>
        <taxon>Eukaryota</taxon>
        <taxon>Fungi</taxon>
        <taxon>Dikarya</taxon>
        <taxon>Basidiomycota</taxon>
        <taxon>Agaricomycotina</taxon>
        <taxon>Agaricomycetes</taxon>
        <taxon>Agaricomycetidae</taxon>
        <taxon>Boletales</taxon>
        <taxon>Sclerodermatineae</taxon>
        <taxon>Sclerodermataceae</taxon>
        <taxon>Scleroderma</taxon>
    </lineage>
</organism>
<name>A0A0C2YQL8_9AGAM</name>
<accession>A0A0C2YQL8</accession>
<reference evidence="2" key="2">
    <citation type="submission" date="2015-01" db="EMBL/GenBank/DDBJ databases">
        <title>Evolutionary Origins and Diversification of the Mycorrhizal Mutualists.</title>
        <authorList>
            <consortium name="DOE Joint Genome Institute"/>
            <consortium name="Mycorrhizal Genomics Consortium"/>
            <person name="Kohler A."/>
            <person name="Kuo A."/>
            <person name="Nagy L.G."/>
            <person name="Floudas D."/>
            <person name="Copeland A."/>
            <person name="Barry K.W."/>
            <person name="Cichocki N."/>
            <person name="Veneault-Fourrey C."/>
            <person name="LaButti K."/>
            <person name="Lindquist E.A."/>
            <person name="Lipzen A."/>
            <person name="Lundell T."/>
            <person name="Morin E."/>
            <person name="Murat C."/>
            <person name="Riley R."/>
            <person name="Ohm R."/>
            <person name="Sun H."/>
            <person name="Tunlid A."/>
            <person name="Henrissat B."/>
            <person name="Grigoriev I.V."/>
            <person name="Hibbett D.S."/>
            <person name="Martin F."/>
        </authorList>
    </citation>
    <scope>NUCLEOTIDE SEQUENCE [LARGE SCALE GENOMIC DNA]</scope>
    <source>
        <strain evidence="2">Foug A</strain>
    </source>
</reference>
<sequence>FARTAVKRLCMFGNMMPTIALEILEYCTGITTLALWIQNAFGDSAWMQEYVNALSFLMELSLNMLSMFCSTTPSFAMLDIAHRITHLEILDRWILWTSTVGIEEMTRLTHLVLNLHLWNSCSQHVQRILHCCSTLKVVLLQAYNSRSEVNTWLETHCIHDIRIVWTDNSVWINWDIFGLDEEPCNLWDYADEIVAWRHQNDGTYRDHIQDEEY</sequence>
<dbReference type="EMBL" id="KN822228">
    <property type="protein sequence ID" value="KIM52023.1"/>
    <property type="molecule type" value="Genomic_DNA"/>
</dbReference>
<dbReference type="HOGENOM" id="CLU_1297165_0_0_1"/>